<dbReference type="PROSITE" id="PS50234">
    <property type="entry name" value="VWFA"/>
    <property type="match status" value="1"/>
</dbReference>
<feature type="domain" description="VWFA" evidence="1">
    <location>
        <begin position="95"/>
        <end position="282"/>
    </location>
</feature>
<protein>
    <submittedName>
        <fullName evidence="2">VWA domain-containing protein</fullName>
    </submittedName>
</protein>
<comment type="caution">
    <text evidence="2">The sequence shown here is derived from an EMBL/GenBank/DDBJ whole genome shotgun (WGS) entry which is preliminary data.</text>
</comment>
<dbReference type="PANTHER" id="PTHR22550:SF18">
    <property type="entry name" value="VWFA DOMAIN-CONTAINING PROTEIN"/>
    <property type="match status" value="1"/>
</dbReference>
<gene>
    <name evidence="2" type="ORF">MD535_10135</name>
</gene>
<dbReference type="SUPFAM" id="SSF53300">
    <property type="entry name" value="vWA-like"/>
    <property type="match status" value="1"/>
</dbReference>
<dbReference type="Proteomes" id="UP001155587">
    <property type="component" value="Unassembled WGS sequence"/>
</dbReference>
<dbReference type="PRINTS" id="PR00453">
    <property type="entry name" value="VWFADOMAIN"/>
</dbReference>
<dbReference type="RefSeq" id="WP_265674924.1">
    <property type="nucleotide sequence ID" value="NZ_JAKRRY010000011.1"/>
</dbReference>
<proteinExistence type="predicted"/>
<dbReference type="Pfam" id="PF13519">
    <property type="entry name" value="VWA_2"/>
    <property type="match status" value="1"/>
</dbReference>
<dbReference type="PANTHER" id="PTHR22550">
    <property type="entry name" value="SPORE GERMINATION PROTEIN"/>
    <property type="match status" value="1"/>
</dbReference>
<evidence type="ECO:0000313" key="3">
    <source>
        <dbReference type="Proteomes" id="UP001155587"/>
    </source>
</evidence>
<dbReference type="SMART" id="SM00327">
    <property type="entry name" value="VWA"/>
    <property type="match status" value="1"/>
</dbReference>
<dbReference type="InterPro" id="IPR050768">
    <property type="entry name" value="UPF0353/GerABKA_families"/>
</dbReference>
<evidence type="ECO:0000313" key="2">
    <source>
        <dbReference type="EMBL" id="MCW8346359.1"/>
    </source>
</evidence>
<name>A0A9X3CNK2_9VIBR</name>
<dbReference type="AlphaFoldDB" id="A0A9X3CNK2"/>
<sequence length="340" mass="37750">MIELANPWWLLLLPLPYGVYRWAPSYQTTKQALLVPFFERLVESLGLDATKGAVSLKPSRWQHVSLLMTWMMLVLAAAKPVWLDTPQTHQLIGRDLMLVVDLSGSMSEQDFVDNTGHSQSRLDAAKSVLQTFSERRQGDRLGLIVFGDTPYLQAPFTADHQAWLTLLEQAEVAMAGESTHLGDAVGLAIKTYLGRATNNMSEKVVIVLTDGNDTNSLVPPIDAAKVAKAYGVRLYMVAMGNPNTTGEQAIDFDTMKEMSALTDAEAFLALSSNELDNIYHTISDLDPTLYQSFSYQPKTSLHEIPVIIALLNYLLFMCYRLIKGSKPRTSASVLNKEHNL</sequence>
<dbReference type="Gene3D" id="3.40.50.410">
    <property type="entry name" value="von Willebrand factor, type A domain"/>
    <property type="match status" value="1"/>
</dbReference>
<evidence type="ECO:0000259" key="1">
    <source>
        <dbReference type="PROSITE" id="PS50234"/>
    </source>
</evidence>
<organism evidence="2 3">
    <name type="scientific">Vibrio qingdaonensis</name>
    <dbReference type="NCBI Taxonomy" id="2829491"/>
    <lineage>
        <taxon>Bacteria</taxon>
        <taxon>Pseudomonadati</taxon>
        <taxon>Pseudomonadota</taxon>
        <taxon>Gammaproteobacteria</taxon>
        <taxon>Vibrionales</taxon>
        <taxon>Vibrionaceae</taxon>
        <taxon>Vibrio</taxon>
    </lineage>
</organism>
<dbReference type="InterPro" id="IPR002035">
    <property type="entry name" value="VWF_A"/>
</dbReference>
<accession>A0A9X3CNK2</accession>
<dbReference type="EMBL" id="JAKRRY010000011">
    <property type="protein sequence ID" value="MCW8346359.1"/>
    <property type="molecule type" value="Genomic_DNA"/>
</dbReference>
<dbReference type="InterPro" id="IPR036465">
    <property type="entry name" value="vWFA_dom_sf"/>
</dbReference>
<reference evidence="2" key="1">
    <citation type="submission" date="2022-02" db="EMBL/GenBank/DDBJ databases">
        <title>Vibrio sp. nov, a new bacterium isolated from seawater.</title>
        <authorList>
            <person name="Yuan Y."/>
        </authorList>
    </citation>
    <scope>NUCLEOTIDE SEQUENCE</scope>
    <source>
        <strain evidence="2">ZSDZ65</strain>
    </source>
</reference>
<keyword evidence="3" id="KW-1185">Reference proteome</keyword>